<dbReference type="GO" id="GO:0007004">
    <property type="term" value="P:telomere maintenance via telomerase"/>
    <property type="evidence" value="ECO:0007669"/>
    <property type="project" value="TreeGrafter"/>
</dbReference>
<evidence type="ECO:0000256" key="7">
    <source>
        <dbReference type="ARBA" id="ARBA00023125"/>
    </source>
</evidence>
<dbReference type="InterPro" id="IPR052450">
    <property type="entry name" value="TRBD-Containing_Protein"/>
</dbReference>
<keyword evidence="2" id="KW-0158">Chromosome</keyword>
<evidence type="ECO:0000313" key="15">
    <source>
        <dbReference type="Proteomes" id="UP001311232"/>
    </source>
</evidence>
<dbReference type="PANTHER" id="PTHR46734:SF1">
    <property type="entry name" value="TELOMERIC REPEAT-BINDING FACTOR 1"/>
    <property type="match status" value="1"/>
</dbReference>
<dbReference type="PIRSF" id="PIRSF038016">
    <property type="entry name" value="Telomere_bd-1_Pin2"/>
    <property type="match status" value="1"/>
</dbReference>
<dbReference type="InterPro" id="IPR001005">
    <property type="entry name" value="SANT/Myb"/>
</dbReference>
<evidence type="ECO:0000256" key="6">
    <source>
        <dbReference type="ARBA" id="ARBA00022895"/>
    </source>
</evidence>
<reference evidence="14 15" key="1">
    <citation type="submission" date="2021-06" db="EMBL/GenBank/DDBJ databases">
        <authorList>
            <person name="Palmer J.M."/>
        </authorList>
    </citation>
    <scope>NUCLEOTIDE SEQUENCE [LARGE SCALE GENOMIC DNA]</scope>
    <source>
        <strain evidence="14 15">MEX-2019</strain>
        <tissue evidence="14">Muscle</tissue>
    </source>
</reference>
<organism evidence="14 15">
    <name type="scientific">Crenichthys baileyi</name>
    <name type="common">White River springfish</name>
    <dbReference type="NCBI Taxonomy" id="28760"/>
    <lineage>
        <taxon>Eukaryota</taxon>
        <taxon>Metazoa</taxon>
        <taxon>Chordata</taxon>
        <taxon>Craniata</taxon>
        <taxon>Vertebrata</taxon>
        <taxon>Euteleostomi</taxon>
        <taxon>Actinopterygii</taxon>
        <taxon>Neopterygii</taxon>
        <taxon>Teleostei</taxon>
        <taxon>Neoteleostei</taxon>
        <taxon>Acanthomorphata</taxon>
        <taxon>Ovalentaria</taxon>
        <taxon>Atherinomorphae</taxon>
        <taxon>Cyprinodontiformes</taxon>
        <taxon>Goodeidae</taxon>
        <taxon>Crenichthys</taxon>
    </lineage>
</organism>
<dbReference type="GO" id="GO:0005654">
    <property type="term" value="C:nucleoplasm"/>
    <property type="evidence" value="ECO:0007669"/>
    <property type="project" value="UniProtKB-ARBA"/>
</dbReference>
<dbReference type="PROSITE" id="PS50090">
    <property type="entry name" value="MYB_LIKE"/>
    <property type="match status" value="1"/>
</dbReference>
<dbReference type="Proteomes" id="UP001311232">
    <property type="component" value="Unassembled WGS sequence"/>
</dbReference>
<dbReference type="Pfam" id="PF08558">
    <property type="entry name" value="TRF"/>
    <property type="match status" value="1"/>
</dbReference>
<comment type="caution">
    <text evidence="14">The sequence shown here is derived from an EMBL/GenBank/DDBJ whole genome shotgun (WGS) entry which is preliminary data.</text>
</comment>
<dbReference type="GO" id="GO:0008156">
    <property type="term" value="P:negative regulation of DNA replication"/>
    <property type="evidence" value="ECO:0007669"/>
    <property type="project" value="TreeGrafter"/>
</dbReference>
<evidence type="ECO:0000256" key="5">
    <source>
        <dbReference type="ARBA" id="ARBA00022843"/>
    </source>
</evidence>
<evidence type="ECO:0000259" key="13">
    <source>
        <dbReference type="PROSITE" id="PS51294"/>
    </source>
</evidence>
<feature type="domain" description="Myb-like" evidence="12">
    <location>
        <begin position="307"/>
        <end position="360"/>
    </location>
</feature>
<dbReference type="FunFam" id="1.25.40.210:FF:000001">
    <property type="entry name" value="Telomeric repeat-binding factor"/>
    <property type="match status" value="1"/>
</dbReference>
<name>A0AAV9SIG7_9TELE</name>
<dbReference type="PROSITE" id="PS51294">
    <property type="entry name" value="HTH_MYB"/>
    <property type="match status" value="1"/>
</dbReference>
<evidence type="ECO:0000313" key="14">
    <source>
        <dbReference type="EMBL" id="KAK5621248.1"/>
    </source>
</evidence>
<dbReference type="GO" id="GO:1905839">
    <property type="term" value="P:negative regulation of telomeric D-loop disassembly"/>
    <property type="evidence" value="ECO:0007669"/>
    <property type="project" value="TreeGrafter"/>
</dbReference>
<comment type="subunit">
    <text evidence="10">Homodimer.</text>
</comment>
<dbReference type="InterPro" id="IPR013867">
    <property type="entry name" value="Telomere_rpt-bd_fac_dimer_dom"/>
</dbReference>
<keyword evidence="8 10" id="KW-0539">Nucleus</keyword>
<dbReference type="CDD" id="cd11660">
    <property type="entry name" value="SANT_TRF"/>
    <property type="match status" value="1"/>
</dbReference>
<dbReference type="InterPro" id="IPR036507">
    <property type="entry name" value="Telomere_rpt-bd_fac_dimer_sf"/>
</dbReference>
<evidence type="ECO:0000259" key="12">
    <source>
        <dbReference type="PROSITE" id="PS50090"/>
    </source>
</evidence>
<dbReference type="SMART" id="SM00717">
    <property type="entry name" value="SANT"/>
    <property type="match status" value="1"/>
</dbReference>
<keyword evidence="4" id="KW-0597">Phosphoprotein</keyword>
<dbReference type="GO" id="GO:0008017">
    <property type="term" value="F:microtubule binding"/>
    <property type="evidence" value="ECO:0007669"/>
    <property type="project" value="TreeGrafter"/>
</dbReference>
<gene>
    <name evidence="14" type="ORF">CRENBAI_011109</name>
</gene>
<evidence type="ECO:0000256" key="1">
    <source>
        <dbReference type="ARBA" id="ARBA00004574"/>
    </source>
</evidence>
<comment type="function">
    <text evidence="10">Binds the telomeric double-stranded 5'-TTAGGG-3' repeat.</text>
</comment>
<keyword evidence="15" id="KW-1185">Reference proteome</keyword>
<comment type="subcellular location">
    <subcellularLocation>
        <location evidence="1">Chromosome</location>
        <location evidence="1">Telomere</location>
    </subcellularLocation>
    <subcellularLocation>
        <location evidence="10">Nucleus</location>
    </subcellularLocation>
</comment>
<dbReference type="InterPro" id="IPR017357">
    <property type="entry name" value="TERF1/2"/>
</dbReference>
<dbReference type="InterPro" id="IPR017930">
    <property type="entry name" value="Myb_dom"/>
</dbReference>
<dbReference type="GO" id="GO:0000783">
    <property type="term" value="C:nuclear telomere cap complex"/>
    <property type="evidence" value="ECO:0007669"/>
    <property type="project" value="TreeGrafter"/>
</dbReference>
<dbReference type="GO" id="GO:0071532">
    <property type="term" value="F:ankyrin repeat binding"/>
    <property type="evidence" value="ECO:0007669"/>
    <property type="project" value="TreeGrafter"/>
</dbReference>
<dbReference type="EMBL" id="JAHHUM010000311">
    <property type="protein sequence ID" value="KAK5621248.1"/>
    <property type="molecule type" value="Genomic_DNA"/>
</dbReference>
<dbReference type="InterPro" id="IPR009057">
    <property type="entry name" value="Homeodomain-like_sf"/>
</dbReference>
<dbReference type="AlphaFoldDB" id="A0AAV9SIG7"/>
<feature type="domain" description="HTH myb-type" evidence="13">
    <location>
        <begin position="307"/>
        <end position="364"/>
    </location>
</feature>
<dbReference type="GO" id="GO:0008301">
    <property type="term" value="F:DNA binding, bending"/>
    <property type="evidence" value="ECO:0007669"/>
    <property type="project" value="TreeGrafter"/>
</dbReference>
<sequence length="366" mass="41736">MECANKELASDPSSTDQNVDFAQVTAVASGWMLDFMFVSLCRSFKEGNFDEFNETLSVFQALSQCKSLKAAAHTEKSLICAFLARIMHGKQLDVLFEEDESVMPLMSAATVWSSLEHAVEDESLFENITVLLFVQAVAVCLDKGQRSSASSVLKWFENRHKFPRNLGVKLTTIVTKMETYHPFLMSFSFNRLLETIHSFLDNYLEKNPSDFLLKAATRFVQSSPTGPDLNPVVSEDSALSEKPNETIQKNKKPKRKLLSTTITDIWTPDTVKKPCVSLRRLSRNELCQLTARKTLQSSEQQNTEKHKKRKTPKKWTPQLDKYLKDGVKRHGKGNWSQILLDYDFEGRTGTMLKDRWRILLKAHKVS</sequence>
<keyword evidence="5" id="KW-0832">Ubl conjugation</keyword>
<dbReference type="SUPFAM" id="SSF46689">
    <property type="entry name" value="Homeodomain-like"/>
    <property type="match status" value="1"/>
</dbReference>
<feature type="region of interest" description="Disordered" evidence="11">
    <location>
        <begin position="224"/>
        <end position="254"/>
    </location>
</feature>
<dbReference type="Pfam" id="PF00249">
    <property type="entry name" value="Myb_DNA-binding"/>
    <property type="match status" value="1"/>
</dbReference>
<dbReference type="Gene3D" id="1.10.10.60">
    <property type="entry name" value="Homeodomain-like"/>
    <property type="match status" value="1"/>
</dbReference>
<evidence type="ECO:0000256" key="10">
    <source>
        <dbReference type="PIRNR" id="PIRNR038016"/>
    </source>
</evidence>
<feature type="region of interest" description="Disordered" evidence="11">
    <location>
        <begin position="295"/>
        <end position="319"/>
    </location>
</feature>
<evidence type="ECO:0000256" key="4">
    <source>
        <dbReference type="ARBA" id="ARBA00022553"/>
    </source>
</evidence>
<keyword evidence="9 10" id="KW-0131">Cell cycle</keyword>
<keyword evidence="7 10" id="KW-0238">DNA-binding</keyword>
<keyword evidence="6 10" id="KW-0779">Telomere</keyword>
<dbReference type="GO" id="GO:0042803">
    <property type="term" value="F:protein homodimerization activity"/>
    <property type="evidence" value="ECO:0007669"/>
    <property type="project" value="UniProtKB-UniRule"/>
</dbReference>
<evidence type="ECO:0000256" key="8">
    <source>
        <dbReference type="ARBA" id="ARBA00023242"/>
    </source>
</evidence>
<evidence type="ECO:0000256" key="3">
    <source>
        <dbReference type="ARBA" id="ARBA00022499"/>
    </source>
</evidence>
<evidence type="ECO:0000256" key="11">
    <source>
        <dbReference type="SAM" id="MobiDB-lite"/>
    </source>
</evidence>
<accession>A0AAV9SIG7</accession>
<dbReference type="SUPFAM" id="SSF63600">
    <property type="entry name" value="Telomeric repeat binding factor (TRF) dimerisation domain"/>
    <property type="match status" value="1"/>
</dbReference>
<dbReference type="Gene3D" id="1.25.40.210">
    <property type="entry name" value="Telomere repeat-binding factor, dimerisation domain"/>
    <property type="match status" value="1"/>
</dbReference>
<dbReference type="GO" id="GO:0003691">
    <property type="term" value="F:double-stranded telomeric DNA binding"/>
    <property type="evidence" value="ECO:0007669"/>
    <property type="project" value="UniProtKB-UniRule"/>
</dbReference>
<proteinExistence type="predicted"/>
<dbReference type="GO" id="GO:0003720">
    <property type="term" value="F:telomerase activity"/>
    <property type="evidence" value="ECO:0007669"/>
    <property type="project" value="TreeGrafter"/>
</dbReference>
<dbReference type="GO" id="GO:0098505">
    <property type="term" value="F:G-rich strand telomeric DNA binding"/>
    <property type="evidence" value="ECO:0007669"/>
    <property type="project" value="TreeGrafter"/>
</dbReference>
<dbReference type="PANTHER" id="PTHR46734">
    <property type="entry name" value="TELOMERIC REPEAT-BINDING FACTOR 1 TERF1"/>
    <property type="match status" value="1"/>
</dbReference>
<evidence type="ECO:0000256" key="9">
    <source>
        <dbReference type="ARBA" id="ARBA00023306"/>
    </source>
</evidence>
<protein>
    <recommendedName>
        <fullName evidence="10">Telomeric repeat-binding factor</fullName>
    </recommendedName>
</protein>
<keyword evidence="3" id="KW-1017">Isopeptide bond</keyword>
<evidence type="ECO:0000256" key="2">
    <source>
        <dbReference type="ARBA" id="ARBA00022454"/>
    </source>
</evidence>